<feature type="domain" description="Cytosol aminopeptidase" evidence="10">
    <location>
        <begin position="354"/>
        <end position="361"/>
    </location>
</feature>
<dbReference type="PROSITE" id="PS00631">
    <property type="entry name" value="CYTOSOL_AP"/>
    <property type="match status" value="1"/>
</dbReference>
<dbReference type="SUPFAM" id="SSF53187">
    <property type="entry name" value="Zn-dependent exopeptidases"/>
    <property type="match status" value="1"/>
</dbReference>
<dbReference type="CDD" id="cd00433">
    <property type="entry name" value="Peptidase_M17"/>
    <property type="match status" value="1"/>
</dbReference>
<feature type="binding site" evidence="9">
    <location>
        <position position="279"/>
    </location>
    <ligand>
        <name>Mn(2+)</name>
        <dbReference type="ChEBI" id="CHEBI:29035"/>
        <label>2</label>
    </ligand>
</feature>
<dbReference type="NCBIfam" id="NF002077">
    <property type="entry name" value="PRK00913.2-4"/>
    <property type="match status" value="1"/>
</dbReference>
<feature type="binding site" evidence="9">
    <location>
        <position position="358"/>
    </location>
    <ligand>
        <name>Mn(2+)</name>
        <dbReference type="ChEBI" id="CHEBI:29035"/>
        <label>1</label>
    </ligand>
</feature>
<comment type="function">
    <text evidence="9">Presumably involved in the processing and regular turnover of intracellular proteins. Catalyzes the removal of unsubstituted N-terminal amino acids from various peptides.</text>
</comment>
<keyword evidence="8 9" id="KW-0464">Manganese</keyword>
<comment type="catalytic activity">
    <reaction evidence="1 9">
        <text>Release of an N-terminal amino acid, Xaa-|-Yaa-, in which Xaa is preferably Leu, but may be other amino acids including Pro although not Arg or Lys, and Yaa may be Pro. Amino acid amides and methyl esters are also readily hydrolyzed, but rates on arylamides are exceedingly low.</text>
        <dbReference type="EC" id="3.4.11.1"/>
    </reaction>
</comment>
<keyword evidence="7 9" id="KW-0378">Hydrolase</keyword>
<evidence type="ECO:0000256" key="9">
    <source>
        <dbReference type="HAMAP-Rule" id="MF_00181"/>
    </source>
</evidence>
<dbReference type="Pfam" id="PF00883">
    <property type="entry name" value="Peptidase_M17"/>
    <property type="match status" value="1"/>
</dbReference>
<accession>A0A345DBH8</accession>
<keyword evidence="5 9" id="KW-0645">Protease</keyword>
<dbReference type="RefSeq" id="WP_114562881.1">
    <property type="nucleotide sequence ID" value="NZ_CP031124.1"/>
</dbReference>
<dbReference type="GO" id="GO:0070006">
    <property type="term" value="F:metalloaminopeptidase activity"/>
    <property type="evidence" value="ECO:0007669"/>
    <property type="project" value="InterPro"/>
</dbReference>
<dbReference type="PANTHER" id="PTHR11963:SF23">
    <property type="entry name" value="CYTOSOL AMINOPEPTIDASE"/>
    <property type="match status" value="1"/>
</dbReference>
<dbReference type="Gene3D" id="3.40.630.10">
    <property type="entry name" value="Zn peptidases"/>
    <property type="match status" value="1"/>
</dbReference>
<organism evidence="11 12">
    <name type="scientific">Ephemeroptericola cinctiostellae</name>
    <dbReference type="NCBI Taxonomy" id="2268024"/>
    <lineage>
        <taxon>Bacteria</taxon>
        <taxon>Pseudomonadati</taxon>
        <taxon>Pseudomonadota</taxon>
        <taxon>Betaproteobacteria</taxon>
        <taxon>Burkholderiales</taxon>
        <taxon>Burkholderiaceae</taxon>
        <taxon>Ephemeroptericola</taxon>
    </lineage>
</organism>
<dbReference type="InterPro" id="IPR008283">
    <property type="entry name" value="Peptidase_M17_N"/>
</dbReference>
<dbReference type="GO" id="GO:0006508">
    <property type="term" value="P:proteolysis"/>
    <property type="evidence" value="ECO:0007669"/>
    <property type="project" value="UniProtKB-KW"/>
</dbReference>
<evidence type="ECO:0000313" key="11">
    <source>
        <dbReference type="EMBL" id="AXF85716.1"/>
    </source>
</evidence>
<keyword evidence="9" id="KW-0963">Cytoplasm</keyword>
<dbReference type="FunFam" id="3.40.630.10:FF:000004">
    <property type="entry name" value="Probable cytosol aminopeptidase"/>
    <property type="match status" value="1"/>
</dbReference>
<feature type="binding site" evidence="9">
    <location>
        <position position="356"/>
    </location>
    <ligand>
        <name>Mn(2+)</name>
        <dbReference type="ChEBI" id="CHEBI:29035"/>
        <label>1</label>
    </ligand>
</feature>
<dbReference type="InterPro" id="IPR043472">
    <property type="entry name" value="Macro_dom-like"/>
</dbReference>
<feature type="binding site" evidence="9">
    <location>
        <position position="297"/>
    </location>
    <ligand>
        <name>Mn(2+)</name>
        <dbReference type="ChEBI" id="CHEBI:29035"/>
        <label>2</label>
    </ligand>
</feature>
<comment type="subcellular location">
    <subcellularLocation>
        <location evidence="9">Cytoplasm</location>
    </subcellularLocation>
</comment>
<dbReference type="EC" id="3.4.11.1" evidence="9"/>
<sequence>MIFQLKSAALPKGTKKQLATLFIVSSQTSTENAFISGSSLSQLSNTAQTQINLAISSERFKGATGQHISIFDDESHQHIVVLGVGQIKDAALTARALGQQIASHCKQYSIDAAAVLIDDAISSSDELINHIVIGAADANYNFEAPYDSKHKQNSKKWATDRARTLTLLLPKTPNATQKNIFTQACGIAEGIALTKHLGNLPANFATPTYLGKVAQELGKTYDFKVQVLERKQIAALKMNSFLSVTAGSEQPPRFIIMEYNGGHAKDAPIVLVGKGITFDTGGISLKPGLGMDEMKYDMCGAASLLGTFKTIGETKPKINVVGLIATCENMPSGGATKPGDVITSMAGLTIEVLNTDAEGRLVLCDALTYAERYKPAAVVNMATLTGACIVALGHHNSGLFANNDDLASELQTAGKTQRDTAWRMPLEDAYQEQLKSNFADLANIGGMPAGSVTAACFLSRFTKSYPWAHLDIAGTAWKSGAAKGATGRPVALLSQFLFNRAK</sequence>
<feature type="binding site" evidence="9">
    <location>
        <position position="358"/>
    </location>
    <ligand>
        <name>Mn(2+)</name>
        <dbReference type="ChEBI" id="CHEBI:29035"/>
        <label>2</label>
    </ligand>
</feature>
<dbReference type="OrthoDB" id="9809354at2"/>
<evidence type="ECO:0000259" key="10">
    <source>
        <dbReference type="PROSITE" id="PS00631"/>
    </source>
</evidence>
<dbReference type="SUPFAM" id="SSF52949">
    <property type="entry name" value="Macro domain-like"/>
    <property type="match status" value="1"/>
</dbReference>
<comment type="cofactor">
    <cofactor evidence="9">
        <name>Mn(2+)</name>
        <dbReference type="ChEBI" id="CHEBI:29035"/>
    </cofactor>
    <text evidence="9">Binds 2 manganese ions per subunit.</text>
</comment>
<evidence type="ECO:0000256" key="7">
    <source>
        <dbReference type="ARBA" id="ARBA00022801"/>
    </source>
</evidence>
<evidence type="ECO:0000256" key="1">
    <source>
        <dbReference type="ARBA" id="ARBA00000135"/>
    </source>
</evidence>
<dbReference type="EMBL" id="CP031124">
    <property type="protein sequence ID" value="AXF85716.1"/>
    <property type="molecule type" value="Genomic_DNA"/>
</dbReference>
<dbReference type="Pfam" id="PF02789">
    <property type="entry name" value="Peptidase_M17_N"/>
    <property type="match status" value="1"/>
</dbReference>
<gene>
    <name evidence="9 11" type="primary">pepA</name>
    <name evidence="11" type="ORF">DTO96_101449</name>
</gene>
<reference evidence="12" key="1">
    <citation type="submission" date="2018-07" db="EMBL/GenBank/DDBJ databases">
        <authorList>
            <person name="Kim H."/>
        </authorList>
    </citation>
    <scope>NUCLEOTIDE SEQUENCE [LARGE SCALE GENOMIC DNA]</scope>
    <source>
        <strain evidence="12">F02</strain>
    </source>
</reference>
<keyword evidence="6 9" id="KW-0479">Metal-binding</keyword>
<dbReference type="Proteomes" id="UP000252182">
    <property type="component" value="Chromosome"/>
</dbReference>
<evidence type="ECO:0000256" key="2">
    <source>
        <dbReference type="ARBA" id="ARBA00000967"/>
    </source>
</evidence>
<dbReference type="AlphaFoldDB" id="A0A345DBH8"/>
<dbReference type="GO" id="GO:0030145">
    <property type="term" value="F:manganese ion binding"/>
    <property type="evidence" value="ECO:0007669"/>
    <property type="project" value="UniProtKB-UniRule"/>
</dbReference>
<evidence type="ECO:0000256" key="3">
    <source>
        <dbReference type="ARBA" id="ARBA00009528"/>
    </source>
</evidence>
<dbReference type="InterPro" id="IPR011356">
    <property type="entry name" value="Leucine_aapep/pepB"/>
</dbReference>
<protein>
    <recommendedName>
        <fullName evidence="9">Probable cytosol aminopeptidase</fullName>
        <ecNumber evidence="9">3.4.11.1</ecNumber>
    </recommendedName>
    <alternativeName>
        <fullName evidence="9">Leucine aminopeptidase</fullName>
        <shortName evidence="9">LAP</shortName>
        <ecNumber evidence="9">3.4.11.10</ecNumber>
    </alternativeName>
    <alternativeName>
        <fullName evidence="9">Leucyl aminopeptidase</fullName>
    </alternativeName>
</protein>
<feature type="binding site" evidence="9">
    <location>
        <position position="274"/>
    </location>
    <ligand>
        <name>Mn(2+)</name>
        <dbReference type="ChEBI" id="CHEBI:29035"/>
        <label>2</label>
    </ligand>
</feature>
<name>A0A345DBH8_9BURK</name>
<proteinExistence type="inferred from homology"/>
<dbReference type="KEGG" id="hyf:DTO96_101449"/>
<evidence type="ECO:0000256" key="8">
    <source>
        <dbReference type="ARBA" id="ARBA00023211"/>
    </source>
</evidence>
<dbReference type="InterPro" id="IPR000819">
    <property type="entry name" value="Peptidase_M17_C"/>
</dbReference>
<dbReference type="EC" id="3.4.11.10" evidence="9"/>
<dbReference type="PANTHER" id="PTHR11963">
    <property type="entry name" value="LEUCINE AMINOPEPTIDASE-RELATED"/>
    <property type="match status" value="1"/>
</dbReference>
<keyword evidence="12" id="KW-1185">Reference proteome</keyword>
<evidence type="ECO:0000256" key="4">
    <source>
        <dbReference type="ARBA" id="ARBA00022438"/>
    </source>
</evidence>
<comment type="similarity">
    <text evidence="3 9">Belongs to the peptidase M17 family.</text>
</comment>
<feature type="active site" evidence="9">
    <location>
        <position position="360"/>
    </location>
</feature>
<evidence type="ECO:0000256" key="6">
    <source>
        <dbReference type="ARBA" id="ARBA00022723"/>
    </source>
</evidence>
<feature type="binding site" evidence="9">
    <location>
        <position position="279"/>
    </location>
    <ligand>
        <name>Mn(2+)</name>
        <dbReference type="ChEBI" id="CHEBI:29035"/>
        <label>1</label>
    </ligand>
</feature>
<comment type="catalytic activity">
    <reaction evidence="2 9">
        <text>Release of an N-terminal amino acid, preferentially leucine, but not glutamic or aspartic acids.</text>
        <dbReference type="EC" id="3.4.11.10"/>
    </reaction>
</comment>
<evidence type="ECO:0000256" key="5">
    <source>
        <dbReference type="ARBA" id="ARBA00022670"/>
    </source>
</evidence>
<dbReference type="PRINTS" id="PR00481">
    <property type="entry name" value="LAMNOPPTDASE"/>
</dbReference>
<dbReference type="GO" id="GO:0005737">
    <property type="term" value="C:cytoplasm"/>
    <property type="evidence" value="ECO:0007669"/>
    <property type="project" value="UniProtKB-SubCell"/>
</dbReference>
<evidence type="ECO:0000313" key="12">
    <source>
        <dbReference type="Proteomes" id="UP000252182"/>
    </source>
</evidence>
<dbReference type="Gene3D" id="3.40.220.10">
    <property type="entry name" value="Leucine Aminopeptidase, subunit E, domain 1"/>
    <property type="match status" value="1"/>
</dbReference>
<keyword evidence="4 9" id="KW-0031">Aminopeptidase</keyword>
<dbReference type="HAMAP" id="MF_00181">
    <property type="entry name" value="Cytosol_peptidase_M17"/>
    <property type="match status" value="1"/>
</dbReference>
<feature type="active site" evidence="9">
    <location>
        <position position="286"/>
    </location>
</feature>
<dbReference type="NCBIfam" id="NF002074">
    <property type="entry name" value="PRK00913.1-4"/>
    <property type="match status" value="1"/>
</dbReference>
<dbReference type="InterPro" id="IPR023042">
    <property type="entry name" value="Peptidase_M17_leu_NH2_pept"/>
</dbReference>